<dbReference type="OrthoDB" id="9773293at2"/>
<dbReference type="PRINTS" id="PR00111">
    <property type="entry name" value="ABHYDROLASE"/>
</dbReference>
<proteinExistence type="predicted"/>
<accession>A0A1M7FTR2</accession>
<evidence type="ECO:0000313" key="3">
    <source>
        <dbReference type="EMBL" id="SHM07188.1"/>
    </source>
</evidence>
<keyword evidence="3" id="KW-0575">Peroxidase</keyword>
<evidence type="ECO:0000313" key="4">
    <source>
        <dbReference type="Proteomes" id="UP000184038"/>
    </source>
</evidence>
<dbReference type="InterPro" id="IPR029058">
    <property type="entry name" value="AB_hydrolase_fold"/>
</dbReference>
<dbReference type="Pfam" id="PF00561">
    <property type="entry name" value="Abhydrolase_1"/>
    <property type="match status" value="1"/>
</dbReference>
<dbReference type="InterPro" id="IPR050266">
    <property type="entry name" value="AB_hydrolase_sf"/>
</dbReference>
<protein>
    <submittedName>
        <fullName evidence="3">Non-heme chloroperoxidase</fullName>
    </submittedName>
</protein>
<dbReference type="Proteomes" id="UP000184038">
    <property type="component" value="Unassembled WGS sequence"/>
</dbReference>
<keyword evidence="1" id="KW-0378">Hydrolase</keyword>
<dbReference type="GO" id="GO:0004601">
    <property type="term" value="F:peroxidase activity"/>
    <property type="evidence" value="ECO:0007669"/>
    <property type="project" value="UniProtKB-KW"/>
</dbReference>
<dbReference type="PANTHER" id="PTHR43798:SF31">
    <property type="entry name" value="AB HYDROLASE SUPERFAMILY PROTEIN YCLE"/>
    <property type="match status" value="1"/>
</dbReference>
<dbReference type="SUPFAM" id="SSF53474">
    <property type="entry name" value="alpha/beta-Hydrolases"/>
    <property type="match status" value="1"/>
</dbReference>
<dbReference type="STRING" id="1120996.SAMN02746066_00632"/>
<dbReference type="PRINTS" id="PR00412">
    <property type="entry name" value="EPOXHYDRLASE"/>
</dbReference>
<dbReference type="GO" id="GO:0016787">
    <property type="term" value="F:hydrolase activity"/>
    <property type="evidence" value="ECO:0007669"/>
    <property type="project" value="UniProtKB-KW"/>
</dbReference>
<reference evidence="3 4" key="1">
    <citation type="submission" date="2016-11" db="EMBL/GenBank/DDBJ databases">
        <authorList>
            <person name="Jaros S."/>
            <person name="Januszkiewicz K."/>
            <person name="Wedrychowicz H."/>
        </authorList>
    </citation>
    <scope>NUCLEOTIDE SEQUENCE [LARGE SCALE GENOMIC DNA]</scope>
    <source>
        <strain evidence="3 4">DSM 15930</strain>
    </source>
</reference>
<dbReference type="AlphaFoldDB" id="A0A1M7FTR2"/>
<dbReference type="PANTHER" id="PTHR43798">
    <property type="entry name" value="MONOACYLGLYCEROL LIPASE"/>
    <property type="match status" value="1"/>
</dbReference>
<gene>
    <name evidence="3" type="ORF">SAMN02746066_00632</name>
</gene>
<evidence type="ECO:0000256" key="1">
    <source>
        <dbReference type="ARBA" id="ARBA00022801"/>
    </source>
</evidence>
<dbReference type="Gene3D" id="3.40.50.1820">
    <property type="entry name" value="alpha/beta hydrolase"/>
    <property type="match status" value="1"/>
</dbReference>
<keyword evidence="3" id="KW-0560">Oxidoreductase</keyword>
<dbReference type="GO" id="GO:0016020">
    <property type="term" value="C:membrane"/>
    <property type="evidence" value="ECO:0007669"/>
    <property type="project" value="TreeGrafter"/>
</dbReference>
<keyword evidence="4" id="KW-1185">Reference proteome</keyword>
<sequence>MEFMIMVEPGVRVYVNDINPSGNKTIIFLHGWPANYRLFEYQYNILPHMGYRCIGIDTRGFGNSDKPWSGYSYDSLADDILEVIKTLDLNNVTLLGHSTAGAVAIRYMARHNGFGVSKLVLCAAAAPSLIKRPNFPYGQNKEDIEKVFIQGAYDDRPNMLENFGRIFFYKQVSPPFSDWLFQMGLQAASYATIAISKDWITEELFSDLPKIHVPTLIMHGIHDQVVPYQLGVVQNQGIRNSKLITFENSGHGLFYDEMDKFNRELTQFVG</sequence>
<dbReference type="EMBL" id="FRCP01000006">
    <property type="protein sequence ID" value="SHM07188.1"/>
    <property type="molecule type" value="Genomic_DNA"/>
</dbReference>
<organism evidence="3 4">
    <name type="scientific">Anaerosporobacter mobilis DSM 15930</name>
    <dbReference type="NCBI Taxonomy" id="1120996"/>
    <lineage>
        <taxon>Bacteria</taxon>
        <taxon>Bacillati</taxon>
        <taxon>Bacillota</taxon>
        <taxon>Clostridia</taxon>
        <taxon>Lachnospirales</taxon>
        <taxon>Lachnospiraceae</taxon>
        <taxon>Anaerosporobacter</taxon>
    </lineage>
</organism>
<dbReference type="InterPro" id="IPR000073">
    <property type="entry name" value="AB_hydrolase_1"/>
</dbReference>
<evidence type="ECO:0000259" key="2">
    <source>
        <dbReference type="Pfam" id="PF00561"/>
    </source>
</evidence>
<dbReference type="InterPro" id="IPR000639">
    <property type="entry name" value="Epox_hydrolase-like"/>
</dbReference>
<feature type="domain" description="AB hydrolase-1" evidence="2">
    <location>
        <begin position="25"/>
        <end position="257"/>
    </location>
</feature>
<name>A0A1M7FTR2_9FIRM</name>